<keyword evidence="5" id="KW-0156">Chromatin regulator</keyword>
<dbReference type="Pfam" id="PF00400">
    <property type="entry name" value="WD40"/>
    <property type="match status" value="3"/>
</dbReference>
<dbReference type="AlphaFoldDB" id="A0AAV1HVZ7"/>
<dbReference type="InterPro" id="IPR022052">
    <property type="entry name" value="Histone-bd_RBBP4-like_N"/>
</dbReference>
<dbReference type="InterPro" id="IPR036322">
    <property type="entry name" value="WD40_repeat_dom_sf"/>
</dbReference>
<dbReference type="EMBL" id="CAUYUE010000003">
    <property type="protein sequence ID" value="CAK0756589.1"/>
    <property type="molecule type" value="Genomic_DNA"/>
</dbReference>
<feature type="repeat" description="WD" evidence="7">
    <location>
        <begin position="229"/>
        <end position="271"/>
    </location>
</feature>
<comment type="caution">
    <text evidence="10">The sequence shown here is derived from an EMBL/GenBank/DDBJ whole genome shotgun (WGS) entry which is preliminary data.</text>
</comment>
<dbReference type="PROSITE" id="PS50294">
    <property type="entry name" value="WD_REPEATS_REGION"/>
    <property type="match status" value="1"/>
</dbReference>
<evidence type="ECO:0000256" key="1">
    <source>
        <dbReference type="ARBA" id="ARBA00004123"/>
    </source>
</evidence>
<dbReference type="Proteomes" id="UP001314263">
    <property type="component" value="Unassembled WGS sequence"/>
</dbReference>
<dbReference type="InterPro" id="IPR019775">
    <property type="entry name" value="WD40_repeat_CS"/>
</dbReference>
<gene>
    <name evidence="10" type="ORF">CVIRNUC_002468</name>
</gene>
<evidence type="ECO:0000313" key="11">
    <source>
        <dbReference type="Proteomes" id="UP001314263"/>
    </source>
</evidence>
<evidence type="ECO:0000259" key="9">
    <source>
        <dbReference type="Pfam" id="PF12265"/>
    </source>
</evidence>
<evidence type="ECO:0000256" key="3">
    <source>
        <dbReference type="ARBA" id="ARBA00022574"/>
    </source>
</evidence>
<dbReference type="InterPro" id="IPR050459">
    <property type="entry name" value="WD_repeat_RBAP46/RBAP48/MSI1"/>
</dbReference>
<accession>A0AAV1HVZ7</accession>
<evidence type="ECO:0000256" key="7">
    <source>
        <dbReference type="PROSITE-ProRule" id="PRU00221"/>
    </source>
</evidence>
<feature type="region of interest" description="Disordered" evidence="8">
    <location>
        <begin position="362"/>
        <end position="382"/>
    </location>
</feature>
<dbReference type="GO" id="GO:0006325">
    <property type="term" value="P:chromatin organization"/>
    <property type="evidence" value="ECO:0007669"/>
    <property type="project" value="UniProtKB-KW"/>
</dbReference>
<feature type="repeat" description="WD" evidence="7">
    <location>
        <begin position="319"/>
        <end position="361"/>
    </location>
</feature>
<dbReference type="GO" id="GO:0005634">
    <property type="term" value="C:nucleus"/>
    <property type="evidence" value="ECO:0007669"/>
    <property type="project" value="UniProtKB-SubCell"/>
</dbReference>
<dbReference type="PROSITE" id="PS00678">
    <property type="entry name" value="WD_REPEATS_1"/>
    <property type="match status" value="2"/>
</dbReference>
<keyword evidence="3 7" id="KW-0853">WD repeat</keyword>
<dbReference type="Pfam" id="PF12265">
    <property type="entry name" value="CAF1C_H4-bd"/>
    <property type="match status" value="1"/>
</dbReference>
<dbReference type="PROSITE" id="PS50082">
    <property type="entry name" value="WD_REPEATS_2"/>
    <property type="match status" value="4"/>
</dbReference>
<feature type="region of interest" description="Disordered" evidence="8">
    <location>
        <begin position="455"/>
        <end position="476"/>
    </location>
</feature>
<feature type="domain" description="Histone-binding protein RBBP4-like N-terminal" evidence="9">
    <location>
        <begin position="12"/>
        <end position="80"/>
    </location>
</feature>
<dbReference type="InterPro" id="IPR020472">
    <property type="entry name" value="WD40_PAC1"/>
</dbReference>
<name>A0AAV1HVZ7_9CHLO</name>
<keyword evidence="6" id="KW-0539">Nucleus</keyword>
<protein>
    <recommendedName>
        <fullName evidence="9">Histone-binding protein RBBP4-like N-terminal domain-containing protein</fullName>
    </recommendedName>
</protein>
<reference evidence="10 11" key="1">
    <citation type="submission" date="2023-10" db="EMBL/GenBank/DDBJ databases">
        <authorList>
            <person name="Maclean D."/>
            <person name="Macfadyen A."/>
        </authorList>
    </citation>
    <scope>NUCLEOTIDE SEQUENCE [LARGE SCALE GENOMIC DNA]</scope>
</reference>
<dbReference type="InterPro" id="IPR015943">
    <property type="entry name" value="WD40/YVTN_repeat-like_dom_sf"/>
</dbReference>
<evidence type="ECO:0000313" key="10">
    <source>
        <dbReference type="EMBL" id="CAK0756589.1"/>
    </source>
</evidence>
<dbReference type="PANTHER" id="PTHR22850">
    <property type="entry name" value="WD40 REPEAT FAMILY"/>
    <property type="match status" value="1"/>
</dbReference>
<organism evidence="10 11">
    <name type="scientific">Coccomyxa viridis</name>
    <dbReference type="NCBI Taxonomy" id="1274662"/>
    <lineage>
        <taxon>Eukaryota</taxon>
        <taxon>Viridiplantae</taxon>
        <taxon>Chlorophyta</taxon>
        <taxon>core chlorophytes</taxon>
        <taxon>Trebouxiophyceae</taxon>
        <taxon>Trebouxiophyceae incertae sedis</taxon>
        <taxon>Coccomyxaceae</taxon>
        <taxon>Coccomyxa</taxon>
    </lineage>
</organism>
<feature type="repeat" description="WD" evidence="7">
    <location>
        <begin position="174"/>
        <end position="199"/>
    </location>
</feature>
<comment type="similarity">
    <text evidence="2">Belongs to the WD repeat RBAP46/RBAP48/MSI1 family.</text>
</comment>
<evidence type="ECO:0000256" key="4">
    <source>
        <dbReference type="ARBA" id="ARBA00022737"/>
    </source>
</evidence>
<dbReference type="SMART" id="SM00320">
    <property type="entry name" value="WD40"/>
    <property type="match status" value="6"/>
</dbReference>
<keyword evidence="4" id="KW-0677">Repeat</keyword>
<dbReference type="Gene3D" id="2.130.10.10">
    <property type="entry name" value="YVTN repeat-like/Quinoprotein amine dehydrogenase"/>
    <property type="match status" value="1"/>
</dbReference>
<evidence type="ECO:0000256" key="8">
    <source>
        <dbReference type="SAM" id="MobiDB-lite"/>
    </source>
</evidence>
<evidence type="ECO:0000256" key="2">
    <source>
        <dbReference type="ARBA" id="ARBA00009341"/>
    </source>
</evidence>
<proteinExistence type="inferred from homology"/>
<dbReference type="SUPFAM" id="SSF50978">
    <property type="entry name" value="WD40 repeat-like"/>
    <property type="match status" value="1"/>
</dbReference>
<feature type="region of interest" description="Disordered" evidence="8">
    <location>
        <begin position="525"/>
        <end position="548"/>
    </location>
</feature>
<dbReference type="PRINTS" id="PR00320">
    <property type="entry name" value="GPROTEINBRPT"/>
</dbReference>
<feature type="repeat" description="WD" evidence="7">
    <location>
        <begin position="294"/>
        <end position="308"/>
    </location>
</feature>
<feature type="compositionally biased region" description="Basic and acidic residues" evidence="8">
    <location>
        <begin position="371"/>
        <end position="380"/>
    </location>
</feature>
<evidence type="ECO:0000256" key="5">
    <source>
        <dbReference type="ARBA" id="ARBA00022853"/>
    </source>
</evidence>
<feature type="compositionally biased region" description="Basic and acidic residues" evidence="8">
    <location>
        <begin position="526"/>
        <end position="538"/>
    </location>
</feature>
<evidence type="ECO:0000256" key="6">
    <source>
        <dbReference type="ARBA" id="ARBA00023242"/>
    </source>
</evidence>
<dbReference type="InterPro" id="IPR001680">
    <property type="entry name" value="WD40_rpt"/>
</dbReference>
<comment type="subcellular location">
    <subcellularLocation>
        <location evidence="1">Nucleus</location>
    </subcellularLocation>
</comment>
<keyword evidence="11" id="KW-1185">Reference proteome</keyword>
<sequence length="548" mass="61075">MVRPKDKKEEKEKYAQWKQNLPIMYDWIMNHPLTWPSQSCRWGPQEEDTQKYKRKQKLYLSDRTDGTELNKLSVWTVEIIKARVAAAENMRYDESLKSPLIKPEKTILHPGEVNKIREVPQHPHILVTHTDAKELYVWNVLTQPNRAFDKGESKSQLSQADLVLRGHTEDAKFAVAISSAEPLVASGGDDTQVLIWDLRDHEGGSWLTMKEAEGRPPSNEPFLNAKLRLQGHTNVVEDLVWQPGSAAELASVGDDYKLLFWDTRAGTVPAASLEDAHGKKDLHCVDWSSLQLELLVTGAADGTVRVWDRRHLSAPLFDFRPHDKPIIRVEWAPYKKGVFASGGEDQMIAVWDLERSSESVPSAVAAAPAAEEEKAQDGKKKPTLPPQLIFQHAGHRSQVVDFQWHATDPYTMASVSDSGEGSTLQAWRISDMIWRPIDVVLAELEQHRDFIVTGKETSTSASRGGHTTGTAQDEGELELREAGVQQEDTVLAEAATPGATKEEAAEELANAMPLDQATMNLGRPVNTEKEAEPYKAAEADVGPVKMES</sequence>